<accession>A0A1B0BSG5</accession>
<reference evidence="2" key="2">
    <citation type="submission" date="2020-05" db="UniProtKB">
        <authorList>
            <consortium name="EnsemblMetazoa"/>
        </authorList>
    </citation>
    <scope>IDENTIFICATION</scope>
    <source>
        <strain evidence="2">IAEA</strain>
    </source>
</reference>
<organism evidence="2 3">
    <name type="scientific">Glossina palpalis gambiensis</name>
    <dbReference type="NCBI Taxonomy" id="67801"/>
    <lineage>
        <taxon>Eukaryota</taxon>
        <taxon>Metazoa</taxon>
        <taxon>Ecdysozoa</taxon>
        <taxon>Arthropoda</taxon>
        <taxon>Hexapoda</taxon>
        <taxon>Insecta</taxon>
        <taxon>Pterygota</taxon>
        <taxon>Neoptera</taxon>
        <taxon>Endopterygota</taxon>
        <taxon>Diptera</taxon>
        <taxon>Brachycera</taxon>
        <taxon>Muscomorpha</taxon>
        <taxon>Hippoboscoidea</taxon>
        <taxon>Glossinidae</taxon>
        <taxon>Glossina</taxon>
    </lineage>
</organism>
<keyword evidence="1" id="KW-0472">Membrane</keyword>
<protein>
    <submittedName>
        <fullName evidence="2">Uncharacterized protein</fullName>
    </submittedName>
</protein>
<evidence type="ECO:0000256" key="1">
    <source>
        <dbReference type="SAM" id="Phobius"/>
    </source>
</evidence>
<dbReference type="EMBL" id="JXJN01019700">
    <property type="status" value="NOT_ANNOTATED_CDS"/>
    <property type="molecule type" value="Genomic_DNA"/>
</dbReference>
<proteinExistence type="predicted"/>
<dbReference type="AlphaFoldDB" id="A0A1B0BSG5"/>
<keyword evidence="3" id="KW-1185">Reference proteome</keyword>
<keyword evidence="1" id="KW-1133">Transmembrane helix</keyword>
<dbReference type="Proteomes" id="UP000092460">
    <property type="component" value="Unassembled WGS sequence"/>
</dbReference>
<reference evidence="3" key="1">
    <citation type="submission" date="2015-01" db="EMBL/GenBank/DDBJ databases">
        <authorList>
            <person name="Aksoy S."/>
            <person name="Warren W."/>
            <person name="Wilson R.K."/>
        </authorList>
    </citation>
    <scope>NUCLEOTIDE SEQUENCE [LARGE SCALE GENOMIC DNA]</scope>
    <source>
        <strain evidence="3">IAEA</strain>
    </source>
</reference>
<evidence type="ECO:0000313" key="2">
    <source>
        <dbReference type="EnsemblMetazoa" id="GPPI039187-PA"/>
    </source>
</evidence>
<dbReference type="EnsemblMetazoa" id="GPPI039187-RA">
    <property type="protein sequence ID" value="GPPI039187-PA"/>
    <property type="gene ID" value="GPPI039187"/>
</dbReference>
<evidence type="ECO:0000313" key="3">
    <source>
        <dbReference type="Proteomes" id="UP000092460"/>
    </source>
</evidence>
<sequence>MGRPRSSFLGPKNIRTVPKRCAPPLLFTLIVYNATITSLGWINQMPMPMMNIQADVFAKIPQTMLWIQIRGGIVTWYHNWHTKMSIKRPAAVLCFGINKENCSSRPTDIGMRISGTRISRTGTRLSAFSPKRARTSLPTGR</sequence>
<dbReference type="VEuPathDB" id="VectorBase:GPPI039187"/>
<feature type="transmembrane region" description="Helical" evidence="1">
    <location>
        <begin position="21"/>
        <end position="42"/>
    </location>
</feature>
<keyword evidence="1" id="KW-0812">Transmembrane</keyword>
<name>A0A1B0BSG5_9MUSC</name>